<dbReference type="PANTHER" id="PTHR43364:SF9">
    <property type="entry name" value="OXIDOREDUCTASE"/>
    <property type="match status" value="1"/>
</dbReference>
<dbReference type="InterPro" id="IPR050523">
    <property type="entry name" value="AKR_Detox_Biosynth"/>
</dbReference>
<evidence type="ECO:0000313" key="7">
    <source>
        <dbReference type="Proteomes" id="UP000277580"/>
    </source>
</evidence>
<dbReference type="InterPro" id="IPR036812">
    <property type="entry name" value="NAD(P)_OxRdtase_dom_sf"/>
</dbReference>
<name>A0A3N4KR90_9PEZI</name>
<dbReference type="PANTHER" id="PTHR43364">
    <property type="entry name" value="NADH-SPECIFIC METHYLGLYOXAL REDUCTASE-RELATED"/>
    <property type="match status" value="1"/>
</dbReference>
<comment type="similarity">
    <text evidence="1">Belongs to the aldo/keto reductase family.</text>
</comment>
<evidence type="ECO:0000256" key="3">
    <source>
        <dbReference type="ARBA" id="ARBA00023002"/>
    </source>
</evidence>
<gene>
    <name evidence="6" type="ORF">P167DRAFT_528757</name>
</gene>
<keyword evidence="2" id="KW-0521">NADP</keyword>
<evidence type="ECO:0000256" key="4">
    <source>
        <dbReference type="SAM" id="MobiDB-lite"/>
    </source>
</evidence>
<feature type="region of interest" description="Disordered" evidence="4">
    <location>
        <begin position="252"/>
        <end position="271"/>
    </location>
</feature>
<dbReference type="STRING" id="1392247.A0A3N4KR90"/>
<dbReference type="Pfam" id="PF00248">
    <property type="entry name" value="Aldo_ket_red"/>
    <property type="match status" value="1"/>
</dbReference>
<dbReference type="Gene3D" id="3.20.20.100">
    <property type="entry name" value="NADP-dependent oxidoreductase domain"/>
    <property type="match status" value="1"/>
</dbReference>
<dbReference type="GO" id="GO:0016491">
    <property type="term" value="F:oxidoreductase activity"/>
    <property type="evidence" value="ECO:0007669"/>
    <property type="project" value="UniProtKB-KW"/>
</dbReference>
<dbReference type="FunFam" id="3.20.20.100:FF:000004">
    <property type="entry name" value="Oxidoreductase, aldo/keto reductase"/>
    <property type="match status" value="1"/>
</dbReference>
<dbReference type="FunCoup" id="A0A3N4KR90">
    <property type="interactions" value="143"/>
</dbReference>
<dbReference type="GO" id="GO:0005829">
    <property type="term" value="C:cytosol"/>
    <property type="evidence" value="ECO:0007669"/>
    <property type="project" value="UniProtKB-ARBA"/>
</dbReference>
<dbReference type="InParanoid" id="A0A3N4KR90"/>
<dbReference type="AlphaFoldDB" id="A0A3N4KR90"/>
<evidence type="ECO:0000256" key="2">
    <source>
        <dbReference type="ARBA" id="ARBA00022857"/>
    </source>
</evidence>
<evidence type="ECO:0000259" key="5">
    <source>
        <dbReference type="Pfam" id="PF00248"/>
    </source>
</evidence>
<dbReference type="InterPro" id="IPR023210">
    <property type="entry name" value="NADP_OxRdtase_dom"/>
</dbReference>
<evidence type="ECO:0000313" key="6">
    <source>
        <dbReference type="EMBL" id="RPB08285.1"/>
    </source>
</evidence>
<dbReference type="CDD" id="cd19079">
    <property type="entry name" value="AKR_EcYajO-like"/>
    <property type="match status" value="1"/>
</dbReference>
<dbReference type="SUPFAM" id="SSF51430">
    <property type="entry name" value="NAD(P)-linked oxidoreductase"/>
    <property type="match status" value="1"/>
</dbReference>
<feature type="domain" description="NADP-dependent oxidoreductase" evidence="5">
    <location>
        <begin position="26"/>
        <end position="352"/>
    </location>
</feature>
<sequence length="360" mass="39987">MTSDAKPTHVTYTRLGNSGLKISNPVLGAMSFGNSNWAGPWILGEDEALPILKAAYDNGINTWDTANVYGYGDSERIIAKAIKNFKIPRERLVIMTKCNGTVGDPGTSMMDMLKIPNIPYTKEYVNQQGLSRKAIFSAVDASLKRLETDYIDLLQIHRCDSNTPFEETMEALHDLVKSGKVRYIGASSMWTWQFSEYQHIAAINKWTKFISMQNHYSLLYREEEREMIPYCKATGVGIIPWSPLARGHLARPAGTGGKSVRGGMEENRSKSASKGLYTIGATETDAKIIGRVEEIAKKRGWSMATVALAWINGKVTAPIIGMGSVERVLEGLEVGLKLLDEEEVKYLEELYEPLPVMGHT</sequence>
<evidence type="ECO:0000256" key="1">
    <source>
        <dbReference type="ARBA" id="ARBA00007905"/>
    </source>
</evidence>
<dbReference type="EMBL" id="ML119165">
    <property type="protein sequence ID" value="RPB08285.1"/>
    <property type="molecule type" value="Genomic_DNA"/>
</dbReference>
<dbReference type="OrthoDB" id="48988at2759"/>
<keyword evidence="7" id="KW-1185">Reference proteome</keyword>
<dbReference type="Proteomes" id="UP000277580">
    <property type="component" value="Unassembled WGS sequence"/>
</dbReference>
<accession>A0A3N4KR90</accession>
<keyword evidence="3" id="KW-0560">Oxidoreductase</keyword>
<proteinExistence type="inferred from homology"/>
<reference evidence="6 7" key="1">
    <citation type="journal article" date="2018" name="Nat. Ecol. Evol.">
        <title>Pezizomycetes genomes reveal the molecular basis of ectomycorrhizal truffle lifestyle.</title>
        <authorList>
            <person name="Murat C."/>
            <person name="Payen T."/>
            <person name="Noel B."/>
            <person name="Kuo A."/>
            <person name="Morin E."/>
            <person name="Chen J."/>
            <person name="Kohler A."/>
            <person name="Krizsan K."/>
            <person name="Balestrini R."/>
            <person name="Da Silva C."/>
            <person name="Montanini B."/>
            <person name="Hainaut M."/>
            <person name="Levati E."/>
            <person name="Barry K.W."/>
            <person name="Belfiori B."/>
            <person name="Cichocki N."/>
            <person name="Clum A."/>
            <person name="Dockter R.B."/>
            <person name="Fauchery L."/>
            <person name="Guy J."/>
            <person name="Iotti M."/>
            <person name="Le Tacon F."/>
            <person name="Lindquist E.A."/>
            <person name="Lipzen A."/>
            <person name="Malagnac F."/>
            <person name="Mello A."/>
            <person name="Molinier V."/>
            <person name="Miyauchi S."/>
            <person name="Poulain J."/>
            <person name="Riccioni C."/>
            <person name="Rubini A."/>
            <person name="Sitrit Y."/>
            <person name="Splivallo R."/>
            <person name="Traeger S."/>
            <person name="Wang M."/>
            <person name="Zifcakova L."/>
            <person name="Wipf D."/>
            <person name="Zambonelli A."/>
            <person name="Paolocci F."/>
            <person name="Nowrousian M."/>
            <person name="Ottonello S."/>
            <person name="Baldrian P."/>
            <person name="Spatafora J.W."/>
            <person name="Henrissat B."/>
            <person name="Nagy L.G."/>
            <person name="Aury J.M."/>
            <person name="Wincker P."/>
            <person name="Grigoriev I.V."/>
            <person name="Bonfante P."/>
            <person name="Martin F.M."/>
        </authorList>
    </citation>
    <scope>NUCLEOTIDE SEQUENCE [LARGE SCALE GENOMIC DNA]</scope>
    <source>
        <strain evidence="6 7">CCBAS932</strain>
    </source>
</reference>
<protein>
    <submittedName>
        <fullName evidence="6">Aldo/keto reductase</fullName>
    </submittedName>
</protein>
<organism evidence="6 7">
    <name type="scientific">Morchella conica CCBAS932</name>
    <dbReference type="NCBI Taxonomy" id="1392247"/>
    <lineage>
        <taxon>Eukaryota</taxon>
        <taxon>Fungi</taxon>
        <taxon>Dikarya</taxon>
        <taxon>Ascomycota</taxon>
        <taxon>Pezizomycotina</taxon>
        <taxon>Pezizomycetes</taxon>
        <taxon>Pezizales</taxon>
        <taxon>Morchellaceae</taxon>
        <taxon>Morchella</taxon>
    </lineage>
</organism>